<dbReference type="RefSeq" id="WP_078830414.1">
    <property type="nucleotide sequence ID" value="NZ_FUWH01000002.1"/>
</dbReference>
<keyword evidence="1" id="KW-0812">Transmembrane</keyword>
<dbReference type="EMBL" id="FUWH01000002">
    <property type="protein sequence ID" value="SJZ53449.1"/>
    <property type="molecule type" value="Genomic_DNA"/>
</dbReference>
<dbReference type="AlphaFoldDB" id="A0A1T4LFB1"/>
<keyword evidence="1" id="KW-0472">Membrane</keyword>
<dbReference type="Proteomes" id="UP000190888">
    <property type="component" value="Unassembled WGS sequence"/>
</dbReference>
<feature type="transmembrane region" description="Helical" evidence="1">
    <location>
        <begin position="46"/>
        <end position="66"/>
    </location>
</feature>
<dbReference type="OrthoDB" id="678688at2"/>
<feature type="transmembrane region" description="Helical" evidence="1">
    <location>
        <begin position="73"/>
        <end position="91"/>
    </location>
</feature>
<keyword evidence="1" id="KW-1133">Transmembrane helix</keyword>
<protein>
    <submittedName>
        <fullName evidence="2">Uncharacterized protein</fullName>
    </submittedName>
</protein>
<gene>
    <name evidence="2" type="ORF">SAMN04488132_102476</name>
</gene>
<evidence type="ECO:0000313" key="2">
    <source>
        <dbReference type="EMBL" id="SJZ53449.1"/>
    </source>
</evidence>
<dbReference type="PROSITE" id="PS51257">
    <property type="entry name" value="PROKAR_LIPOPROTEIN"/>
    <property type="match status" value="1"/>
</dbReference>
<evidence type="ECO:0000256" key="1">
    <source>
        <dbReference type="SAM" id="Phobius"/>
    </source>
</evidence>
<evidence type="ECO:0000313" key="3">
    <source>
        <dbReference type="Proteomes" id="UP000190888"/>
    </source>
</evidence>
<accession>A0A1T4LFB1</accession>
<keyword evidence="3" id="KW-1185">Reference proteome</keyword>
<sequence>MKYSQTIGIAAGVLLIAACFLPWSFIESRQLTVSGLEAAGTNFGKPGLFNIVVGAVCMLLFAIPRIWAKRTNVFLNAINLAWAIRNYIIVSSCMMGECPVKKTGLYVLLVAAIIMQAMALFPRMDVQKKK</sequence>
<proteinExistence type="predicted"/>
<reference evidence="2 3" key="1">
    <citation type="submission" date="2017-02" db="EMBL/GenBank/DDBJ databases">
        <authorList>
            <person name="Peterson S.W."/>
        </authorList>
    </citation>
    <scope>NUCLEOTIDE SEQUENCE [LARGE SCALE GENOMIC DNA]</scope>
    <source>
        <strain evidence="2 3">DSM 22335</strain>
    </source>
</reference>
<organism evidence="2 3">
    <name type="scientific">Sediminibacterium ginsengisoli</name>
    <dbReference type="NCBI Taxonomy" id="413434"/>
    <lineage>
        <taxon>Bacteria</taxon>
        <taxon>Pseudomonadati</taxon>
        <taxon>Bacteroidota</taxon>
        <taxon>Chitinophagia</taxon>
        <taxon>Chitinophagales</taxon>
        <taxon>Chitinophagaceae</taxon>
        <taxon>Sediminibacterium</taxon>
    </lineage>
</organism>
<feature type="transmembrane region" description="Helical" evidence="1">
    <location>
        <begin position="7"/>
        <end position="26"/>
    </location>
</feature>
<name>A0A1T4LFB1_9BACT</name>
<feature type="transmembrane region" description="Helical" evidence="1">
    <location>
        <begin position="103"/>
        <end position="121"/>
    </location>
</feature>